<dbReference type="EMBL" id="GBBM01004384">
    <property type="protein sequence ID" value="JAC31034.1"/>
    <property type="molecule type" value="mRNA"/>
</dbReference>
<keyword evidence="2" id="KW-0732">Signal</keyword>
<feature type="compositionally biased region" description="Acidic residues" evidence="1">
    <location>
        <begin position="202"/>
        <end position="217"/>
    </location>
</feature>
<sequence length="217" mass="22700">MVVFEAVILAGALGPCVGYKLEDNPLHLCQSKKRGETPEGYTNETFQETPSECIYFCKPFDDGQWYIGKIEDDTACEGKGVHGKCKSGYCVIAGNEQIPPNGIEPEKPGPLPPVAAPSNGEVGGTEAPAPGPSDNTEIGGAEMTSTAGDTENEEPSTVSSGGDQLNENGPPTPPGELTPTDEEPAPAGSEVKEESSTVGQPSDDDDDEDDEEAEEEI</sequence>
<feature type="signal peptide" evidence="2">
    <location>
        <begin position="1"/>
        <end position="18"/>
    </location>
</feature>
<feature type="region of interest" description="Disordered" evidence="1">
    <location>
        <begin position="100"/>
        <end position="217"/>
    </location>
</feature>
<evidence type="ECO:0000256" key="1">
    <source>
        <dbReference type="SAM" id="MobiDB-lite"/>
    </source>
</evidence>
<evidence type="ECO:0000256" key="2">
    <source>
        <dbReference type="SAM" id="SignalP"/>
    </source>
</evidence>
<evidence type="ECO:0000313" key="3">
    <source>
        <dbReference type="EMBL" id="JAC31034.1"/>
    </source>
</evidence>
<dbReference type="AlphaFoldDB" id="A0A023GB19"/>
<proteinExistence type="evidence at transcript level"/>
<organism evidence="3">
    <name type="scientific">Amblyomma triste</name>
    <name type="common">Neotropical tick</name>
    <dbReference type="NCBI Taxonomy" id="251400"/>
    <lineage>
        <taxon>Eukaryota</taxon>
        <taxon>Metazoa</taxon>
        <taxon>Ecdysozoa</taxon>
        <taxon>Arthropoda</taxon>
        <taxon>Chelicerata</taxon>
        <taxon>Arachnida</taxon>
        <taxon>Acari</taxon>
        <taxon>Parasitiformes</taxon>
        <taxon>Ixodida</taxon>
        <taxon>Ixodoidea</taxon>
        <taxon>Ixodidae</taxon>
        <taxon>Amblyomminae</taxon>
        <taxon>Amblyomma</taxon>
    </lineage>
</organism>
<reference evidence="3" key="1">
    <citation type="submission" date="2014-03" db="EMBL/GenBank/DDBJ databases">
        <title>The sialotranscriptome of Amblyomma triste, Amblyomma parvum and Amblyomma cajennense ticks, uncovered by 454-based RNA-seq.</title>
        <authorList>
            <person name="Garcia G.R."/>
            <person name="Gardinassi L.G."/>
            <person name="Ribeiro J.M."/>
            <person name="Anatriello E."/>
            <person name="Ferreira B.R."/>
            <person name="Moreira H.N."/>
            <person name="Mafra C."/>
            <person name="Olegario M.M."/>
            <person name="Szabo P.J."/>
            <person name="Miranda-Santos I.K."/>
            <person name="Maruyama S.R."/>
        </authorList>
    </citation>
    <scope>NUCLEOTIDE SEQUENCE</scope>
    <source>
        <strain evidence="3">Mato Grasso do Sul</strain>
        <tissue evidence="3">Salivary glands</tissue>
    </source>
</reference>
<feature type="compositionally biased region" description="Polar residues" evidence="1">
    <location>
        <begin position="143"/>
        <end position="163"/>
    </location>
</feature>
<name>A0A023GB19_AMBTT</name>
<accession>A0A023GB19</accession>
<protein>
    <submittedName>
        <fullName evidence="3">Putative secreted mucin</fullName>
    </submittedName>
</protein>
<feature type="chain" id="PRO_5001516982" evidence="2">
    <location>
        <begin position="19"/>
        <end position="217"/>
    </location>
</feature>